<dbReference type="PANTHER" id="PTHR11552:SF147">
    <property type="entry name" value="CHOLINE DEHYDROGENASE, MITOCHONDRIAL"/>
    <property type="match status" value="1"/>
</dbReference>
<evidence type="ECO:0000259" key="6">
    <source>
        <dbReference type="PROSITE" id="PS00624"/>
    </source>
</evidence>
<proteinExistence type="inferred from homology"/>
<dbReference type="Pfam" id="PF00732">
    <property type="entry name" value="GMC_oxred_N"/>
    <property type="match status" value="1"/>
</dbReference>
<dbReference type="InterPro" id="IPR012132">
    <property type="entry name" value="GMC_OxRdtase"/>
</dbReference>
<dbReference type="InterPro" id="IPR007867">
    <property type="entry name" value="GMC_OxRtase_C"/>
</dbReference>
<keyword evidence="4 5" id="KW-0274">FAD</keyword>
<name>A0ABD0TD48_LOXSC</name>
<evidence type="ECO:0000256" key="2">
    <source>
        <dbReference type="ARBA" id="ARBA00010790"/>
    </source>
</evidence>
<dbReference type="Pfam" id="PF05199">
    <property type="entry name" value="GMC_oxred_C"/>
    <property type="match status" value="1"/>
</dbReference>
<organism evidence="7 8">
    <name type="scientific">Loxostege sticticalis</name>
    <name type="common">Beet webworm moth</name>
    <dbReference type="NCBI Taxonomy" id="481309"/>
    <lineage>
        <taxon>Eukaryota</taxon>
        <taxon>Metazoa</taxon>
        <taxon>Ecdysozoa</taxon>
        <taxon>Arthropoda</taxon>
        <taxon>Hexapoda</taxon>
        <taxon>Insecta</taxon>
        <taxon>Pterygota</taxon>
        <taxon>Neoptera</taxon>
        <taxon>Endopterygota</taxon>
        <taxon>Lepidoptera</taxon>
        <taxon>Glossata</taxon>
        <taxon>Ditrysia</taxon>
        <taxon>Pyraloidea</taxon>
        <taxon>Crambidae</taxon>
        <taxon>Pyraustinae</taxon>
        <taxon>Loxostege</taxon>
    </lineage>
</organism>
<dbReference type="PROSITE" id="PS00624">
    <property type="entry name" value="GMC_OXRED_2"/>
    <property type="match status" value="1"/>
</dbReference>
<evidence type="ECO:0000313" key="7">
    <source>
        <dbReference type="EMBL" id="KAL0840856.1"/>
    </source>
</evidence>
<evidence type="ECO:0000256" key="5">
    <source>
        <dbReference type="PIRSR" id="PIRSR000137-2"/>
    </source>
</evidence>
<dbReference type="Gene3D" id="3.50.50.60">
    <property type="entry name" value="FAD/NAD(P)-binding domain"/>
    <property type="match status" value="1"/>
</dbReference>
<keyword evidence="3" id="KW-0285">Flavoprotein</keyword>
<dbReference type="EMBL" id="JBEDNZ010000006">
    <property type="protein sequence ID" value="KAL0840856.1"/>
    <property type="molecule type" value="Genomic_DNA"/>
</dbReference>
<comment type="caution">
    <text evidence="7">The sequence shown here is derived from an EMBL/GenBank/DDBJ whole genome shotgun (WGS) entry which is preliminary data.</text>
</comment>
<dbReference type="PANTHER" id="PTHR11552">
    <property type="entry name" value="GLUCOSE-METHANOL-CHOLINE GMC OXIDOREDUCTASE"/>
    <property type="match status" value="1"/>
</dbReference>
<evidence type="ECO:0000256" key="3">
    <source>
        <dbReference type="ARBA" id="ARBA00022630"/>
    </source>
</evidence>
<dbReference type="AlphaFoldDB" id="A0ABD0TD48"/>
<dbReference type="PIRSF" id="PIRSF000137">
    <property type="entry name" value="Alcohol_oxidase"/>
    <property type="match status" value="1"/>
</dbReference>
<evidence type="ECO:0000313" key="8">
    <source>
        <dbReference type="Proteomes" id="UP001549921"/>
    </source>
</evidence>
<gene>
    <name evidence="7" type="ORF">ABMA28_014661</name>
</gene>
<dbReference type="InterPro" id="IPR000172">
    <property type="entry name" value="GMC_OxRdtase_N"/>
</dbReference>
<dbReference type="InterPro" id="IPR036188">
    <property type="entry name" value="FAD/NAD-bd_sf"/>
</dbReference>
<comment type="cofactor">
    <cofactor evidence="1 5">
        <name>FAD</name>
        <dbReference type="ChEBI" id="CHEBI:57692"/>
    </cofactor>
</comment>
<dbReference type="SUPFAM" id="SSF54373">
    <property type="entry name" value="FAD-linked reductases, C-terminal domain"/>
    <property type="match status" value="1"/>
</dbReference>
<dbReference type="Proteomes" id="UP001549921">
    <property type="component" value="Unassembled WGS sequence"/>
</dbReference>
<evidence type="ECO:0000256" key="1">
    <source>
        <dbReference type="ARBA" id="ARBA00001974"/>
    </source>
</evidence>
<evidence type="ECO:0000256" key="4">
    <source>
        <dbReference type="ARBA" id="ARBA00022827"/>
    </source>
</evidence>
<sequence>MAAAETLSQFIQFQNILRLFSLLDLTAYQYPEQANVKDGASFDFIIVGAGSAGCVLANRLTEDPNVSVLLIEAGGDPPIESNQAGLYAYGFRSQNDWNYTTPRIPRIGSYECHANGVDQLPRGKMLGGSSSNNYMYYVRGSPHDFNRWANITKDQSWNYKNVLPYFIKSERMENPHILNSTYGDYHGSKGYLGVTTLELSETEKYLEAFEELGYKTVVDINGKDTLGFTKPQVTVANNTRQSTANAFLTPAKNRRNLHVLKHHLVTKINFHNREAVSVNVANEKGLIMTIKATKEIILSGGAINSPQLLMLSGIGPKEHLDSLKIKVISDLPVGKNLHDHKLVSFHHLTGPAPITKPLNPNNFPGVDFHGFVSLNKKQTNPDYQAMVTLTNSETMLRNCLVLYSFDENICHSFYEKCKDREVMTTQMILLQPKSRGNLLLKSTNPTEHPLINIHPYSAEEDLEDVVKYLQDYSRVINTTYFKSVGAEFLELNKCAHFGVGSKDYWRCHAQCMVTTVYHQVGTCAMGSVVDSHLRVYGVKRLRVVDASVMPVVTSGNTNAPTIMIAEKAADMIKIDNVSYMSHEDYEYF</sequence>
<protein>
    <recommendedName>
        <fullName evidence="6">Glucose-methanol-choline oxidoreductase N-terminal domain-containing protein</fullName>
    </recommendedName>
</protein>
<dbReference type="SUPFAM" id="SSF51905">
    <property type="entry name" value="FAD/NAD(P)-binding domain"/>
    <property type="match status" value="1"/>
</dbReference>
<feature type="domain" description="Glucose-methanol-choline oxidoreductase N-terminal" evidence="6">
    <location>
        <begin position="301"/>
        <end position="315"/>
    </location>
</feature>
<accession>A0ABD0TD48</accession>
<reference evidence="7 8" key="1">
    <citation type="submission" date="2024-06" db="EMBL/GenBank/DDBJ databases">
        <title>A chromosome-level genome assembly of beet webworm, Loxostege sticticalis.</title>
        <authorList>
            <person name="Zhang Y."/>
        </authorList>
    </citation>
    <scope>NUCLEOTIDE SEQUENCE [LARGE SCALE GENOMIC DNA]</scope>
    <source>
        <strain evidence="7">AQ028</strain>
        <tissue evidence="7">Male pupae</tissue>
    </source>
</reference>
<comment type="similarity">
    <text evidence="2">Belongs to the GMC oxidoreductase family.</text>
</comment>
<dbReference type="Gene3D" id="3.30.560.10">
    <property type="entry name" value="Glucose Oxidase, domain 3"/>
    <property type="match status" value="1"/>
</dbReference>
<feature type="binding site" evidence="5">
    <location>
        <position position="265"/>
    </location>
    <ligand>
        <name>FAD</name>
        <dbReference type="ChEBI" id="CHEBI:57692"/>
    </ligand>
</feature>